<feature type="compositionally biased region" description="Polar residues" evidence="1">
    <location>
        <begin position="69"/>
        <end position="78"/>
    </location>
</feature>
<comment type="caution">
    <text evidence="2">The sequence shown here is derived from an EMBL/GenBank/DDBJ whole genome shotgun (WGS) entry which is preliminary data.</text>
</comment>
<dbReference type="Proteomes" id="UP000542125">
    <property type="component" value="Unassembled WGS sequence"/>
</dbReference>
<protein>
    <submittedName>
        <fullName evidence="2">Uncharacterized protein</fullName>
    </submittedName>
</protein>
<keyword evidence="3" id="KW-1185">Reference proteome</keyword>
<name>A0A7Y9ITU5_9BURK</name>
<feature type="compositionally biased region" description="Low complexity" evidence="1">
    <location>
        <begin position="53"/>
        <end position="64"/>
    </location>
</feature>
<evidence type="ECO:0000313" key="2">
    <source>
        <dbReference type="EMBL" id="NYE82992.1"/>
    </source>
</evidence>
<proteinExistence type="predicted"/>
<sequence>MTITKSAWISITALLIAAPAGLAIARVAPILIEACSLLDSASKRVECLKAADATDATSNTSGAAVGQSARRSSQTATPQYAVPSSSSGSSARSAGGQTCYTGPRGGTYTITASGNKNYSGC</sequence>
<evidence type="ECO:0000256" key="1">
    <source>
        <dbReference type="SAM" id="MobiDB-lite"/>
    </source>
</evidence>
<reference evidence="2 3" key="1">
    <citation type="submission" date="2020-07" db="EMBL/GenBank/DDBJ databases">
        <title>Genomic Encyclopedia of Type Strains, Phase IV (KMG-V): Genome sequencing to study the core and pangenomes of soil and plant-associated prokaryotes.</title>
        <authorList>
            <person name="Whitman W."/>
        </authorList>
    </citation>
    <scope>NUCLEOTIDE SEQUENCE [LARGE SCALE GENOMIC DNA]</scope>
    <source>
        <strain evidence="2 3">SAS40</strain>
    </source>
</reference>
<dbReference type="AlphaFoldDB" id="A0A7Y9ITU5"/>
<feature type="compositionally biased region" description="Low complexity" evidence="1">
    <location>
        <begin position="84"/>
        <end position="96"/>
    </location>
</feature>
<feature type="region of interest" description="Disordered" evidence="1">
    <location>
        <begin position="53"/>
        <end position="107"/>
    </location>
</feature>
<gene>
    <name evidence="2" type="ORF">FHW18_002263</name>
</gene>
<accession>A0A7Y9ITU5</accession>
<evidence type="ECO:0000313" key="3">
    <source>
        <dbReference type="Proteomes" id="UP000542125"/>
    </source>
</evidence>
<dbReference type="EMBL" id="JACBYR010000001">
    <property type="protein sequence ID" value="NYE82992.1"/>
    <property type="molecule type" value="Genomic_DNA"/>
</dbReference>
<organism evidence="2 3">
    <name type="scientific">Pigmentiphaga litoralis</name>
    <dbReference type="NCBI Taxonomy" id="516702"/>
    <lineage>
        <taxon>Bacteria</taxon>
        <taxon>Pseudomonadati</taxon>
        <taxon>Pseudomonadota</taxon>
        <taxon>Betaproteobacteria</taxon>
        <taxon>Burkholderiales</taxon>
        <taxon>Alcaligenaceae</taxon>
        <taxon>Pigmentiphaga</taxon>
    </lineage>
</organism>